<dbReference type="Proteomes" id="UP000256345">
    <property type="component" value="Unassembled WGS sequence"/>
</dbReference>
<dbReference type="EMBL" id="QUMU01000019">
    <property type="protein sequence ID" value="REG22561.1"/>
    <property type="molecule type" value="Genomic_DNA"/>
</dbReference>
<reference evidence="2 4" key="1">
    <citation type="submission" date="2015-05" db="EMBL/GenBank/DDBJ databases">
        <title>Genome assembly of Archangium gephyra DSM 2261.</title>
        <authorList>
            <person name="Sharma G."/>
            <person name="Subramanian S."/>
        </authorList>
    </citation>
    <scope>NUCLEOTIDE SEQUENCE [LARGE SCALE GENOMIC DNA]</scope>
    <source>
        <strain evidence="2 4">DSM 2261</strain>
    </source>
</reference>
<proteinExistence type="predicted"/>
<organism evidence="2 4">
    <name type="scientific">Archangium gephyra</name>
    <dbReference type="NCBI Taxonomy" id="48"/>
    <lineage>
        <taxon>Bacteria</taxon>
        <taxon>Pseudomonadati</taxon>
        <taxon>Myxococcota</taxon>
        <taxon>Myxococcia</taxon>
        <taxon>Myxococcales</taxon>
        <taxon>Cystobacterineae</taxon>
        <taxon>Archangiaceae</taxon>
        <taxon>Archangium</taxon>
    </lineage>
</organism>
<feature type="compositionally biased region" description="Low complexity" evidence="1">
    <location>
        <begin position="27"/>
        <end position="40"/>
    </location>
</feature>
<dbReference type="EMBL" id="CP011509">
    <property type="protein sequence ID" value="AKJ03659.1"/>
    <property type="molecule type" value="Genomic_DNA"/>
</dbReference>
<evidence type="ECO:0000313" key="4">
    <source>
        <dbReference type="Proteomes" id="UP000035579"/>
    </source>
</evidence>
<name>A0AAC8QAC9_9BACT</name>
<reference evidence="3 5" key="2">
    <citation type="submission" date="2018-08" db="EMBL/GenBank/DDBJ databases">
        <title>Genomic Encyclopedia of Archaeal and Bacterial Type Strains, Phase II (KMG-II): from individual species to whole genera.</title>
        <authorList>
            <person name="Goeker M."/>
        </authorList>
    </citation>
    <scope>NUCLEOTIDE SEQUENCE [LARGE SCALE GENOMIC DNA]</scope>
    <source>
        <strain evidence="3 5">DSM 2261</strain>
    </source>
</reference>
<sequence length="210" mass="22413">MPPTALALGALLLAAAPPPPPAPGNPPSAGAAAARKPGAARCSASGLSSEPAPAQPPLPPLVESMRRRIVAAAVACDYVALAVLARENGSRFSFSTYSISSDDPAAFWRKRESYGEPVLARLVKVLQLPHAQREDRYIWPALSLHPAVTPEDVKVIGQLFPADELAAVLADPHASKDYQGTLLVILANGDWLEGERGRWSEYPWSKEKRP</sequence>
<evidence type="ECO:0000313" key="2">
    <source>
        <dbReference type="EMBL" id="AKJ03659.1"/>
    </source>
</evidence>
<accession>A0AAC8QAC9</accession>
<feature type="region of interest" description="Disordered" evidence="1">
    <location>
        <begin position="16"/>
        <end position="59"/>
    </location>
</feature>
<dbReference type="KEGG" id="age:AA314_05285"/>
<evidence type="ECO:0000256" key="1">
    <source>
        <dbReference type="SAM" id="MobiDB-lite"/>
    </source>
</evidence>
<protein>
    <submittedName>
        <fullName evidence="2">Uncharacterized protein</fullName>
    </submittedName>
</protein>
<keyword evidence="5" id="KW-1185">Reference proteome</keyword>
<feature type="compositionally biased region" description="Pro residues" evidence="1">
    <location>
        <begin position="16"/>
        <end position="26"/>
    </location>
</feature>
<dbReference type="RefSeq" id="WP_053066703.1">
    <property type="nucleotide sequence ID" value="NZ_CP011509.1"/>
</dbReference>
<evidence type="ECO:0000313" key="5">
    <source>
        <dbReference type="Proteomes" id="UP000256345"/>
    </source>
</evidence>
<dbReference type="AlphaFoldDB" id="A0AAC8QAC9"/>
<gene>
    <name evidence="2" type="ORF">AA314_05285</name>
    <name evidence="3" type="ORF">ATI61_11991</name>
</gene>
<evidence type="ECO:0000313" key="3">
    <source>
        <dbReference type="EMBL" id="REG22561.1"/>
    </source>
</evidence>
<dbReference type="Proteomes" id="UP000035579">
    <property type="component" value="Chromosome"/>
</dbReference>